<reference evidence="2 3" key="1">
    <citation type="journal article" date="2019" name="Int. J. Syst. Evol. Microbiol.">
        <title>The Global Catalogue of Microorganisms (GCM) 10K type strain sequencing project: providing services to taxonomists for standard genome sequencing and annotation.</title>
        <authorList>
            <consortium name="The Broad Institute Genomics Platform"/>
            <consortium name="The Broad Institute Genome Sequencing Center for Infectious Disease"/>
            <person name="Wu L."/>
            <person name="Ma J."/>
        </authorList>
    </citation>
    <scope>NUCLEOTIDE SEQUENCE [LARGE SCALE GENOMIC DNA]</scope>
    <source>
        <strain evidence="2 3">JCM 17504</strain>
    </source>
</reference>
<comment type="caution">
    <text evidence="2">The sequence shown here is derived from an EMBL/GenBank/DDBJ whole genome shotgun (WGS) entry which is preliminary data.</text>
</comment>
<gene>
    <name evidence="2" type="ORF">GCM10025751_56100</name>
</gene>
<organism evidence="2 3">
    <name type="scientific">Haladaptatus pallidirubidus</name>
    <dbReference type="NCBI Taxonomy" id="1008152"/>
    <lineage>
        <taxon>Archaea</taxon>
        <taxon>Methanobacteriati</taxon>
        <taxon>Methanobacteriota</taxon>
        <taxon>Stenosarchaea group</taxon>
        <taxon>Halobacteria</taxon>
        <taxon>Halobacteriales</taxon>
        <taxon>Haladaptataceae</taxon>
        <taxon>Haladaptatus</taxon>
    </lineage>
</organism>
<dbReference type="AlphaFoldDB" id="A0AAV3URB8"/>
<proteinExistence type="predicted"/>
<accession>A0AAV3URB8</accession>
<name>A0AAV3URB8_9EURY</name>
<keyword evidence="3" id="KW-1185">Reference proteome</keyword>
<evidence type="ECO:0000256" key="1">
    <source>
        <dbReference type="SAM" id="MobiDB-lite"/>
    </source>
</evidence>
<dbReference type="Proteomes" id="UP001501729">
    <property type="component" value="Unassembled WGS sequence"/>
</dbReference>
<sequence>MEERGTVNDGDRREQLAPGEDSHAKGVDSPAVLQRTFWV</sequence>
<evidence type="ECO:0000313" key="3">
    <source>
        <dbReference type="Proteomes" id="UP001501729"/>
    </source>
</evidence>
<dbReference type="EMBL" id="BAABKX010000030">
    <property type="protein sequence ID" value="GAA5065316.1"/>
    <property type="molecule type" value="Genomic_DNA"/>
</dbReference>
<protein>
    <submittedName>
        <fullName evidence="2">Uncharacterized protein</fullName>
    </submittedName>
</protein>
<evidence type="ECO:0000313" key="2">
    <source>
        <dbReference type="EMBL" id="GAA5065316.1"/>
    </source>
</evidence>
<feature type="compositionally biased region" description="Basic and acidic residues" evidence="1">
    <location>
        <begin position="1"/>
        <end position="26"/>
    </location>
</feature>
<feature type="region of interest" description="Disordered" evidence="1">
    <location>
        <begin position="1"/>
        <end position="39"/>
    </location>
</feature>